<dbReference type="InterPro" id="IPR052942">
    <property type="entry name" value="LPS_cholinephosphotransferase"/>
</dbReference>
<dbReference type="Pfam" id="PF04991">
    <property type="entry name" value="LicD"/>
    <property type="match status" value="1"/>
</dbReference>
<keyword evidence="3" id="KW-1185">Reference proteome</keyword>
<feature type="domain" description="LicD/FKTN/FKRP nucleotidyltransferase" evidence="1">
    <location>
        <begin position="207"/>
        <end position="253"/>
    </location>
</feature>
<evidence type="ECO:0000313" key="3">
    <source>
        <dbReference type="Proteomes" id="UP001209878"/>
    </source>
</evidence>
<dbReference type="InterPro" id="IPR007074">
    <property type="entry name" value="LicD/FKTN/FKRP_NTP_transf"/>
</dbReference>
<organism evidence="2 3">
    <name type="scientific">Ridgeia piscesae</name>
    <name type="common">Tubeworm</name>
    <dbReference type="NCBI Taxonomy" id="27915"/>
    <lineage>
        <taxon>Eukaryota</taxon>
        <taxon>Metazoa</taxon>
        <taxon>Spiralia</taxon>
        <taxon>Lophotrochozoa</taxon>
        <taxon>Annelida</taxon>
        <taxon>Polychaeta</taxon>
        <taxon>Sedentaria</taxon>
        <taxon>Canalipalpata</taxon>
        <taxon>Sabellida</taxon>
        <taxon>Siboglinidae</taxon>
        <taxon>Ridgeia</taxon>
    </lineage>
</organism>
<evidence type="ECO:0000313" key="2">
    <source>
        <dbReference type="EMBL" id="KAK2188526.1"/>
    </source>
</evidence>
<reference evidence="2" key="1">
    <citation type="journal article" date="2023" name="Mol. Biol. Evol.">
        <title>Third-Generation Sequencing Reveals the Adaptive Role of the Epigenome in Three Deep-Sea Polychaetes.</title>
        <authorList>
            <person name="Perez M."/>
            <person name="Aroh O."/>
            <person name="Sun Y."/>
            <person name="Lan Y."/>
            <person name="Juniper S.K."/>
            <person name="Young C.R."/>
            <person name="Angers B."/>
            <person name="Qian P.Y."/>
        </authorList>
    </citation>
    <scope>NUCLEOTIDE SEQUENCE</scope>
    <source>
        <strain evidence="2">R07B-5</strain>
    </source>
</reference>
<gene>
    <name evidence="2" type="ORF">NP493_129g01024</name>
</gene>
<sequence>MFLNYQTTVTSPEAKEVPGFVSMLTRRGRGVMRRLLQTVDAVNITYSMYGGTLLHSYGHHGFTRGTPSHGLSALLFTCTPRHTDVAYDAAGHVLSFTSTLQLSSTRRVNKSNEMSPLMWSARIVIRSARIVIRSVAVALGVLCVIQYYKINSSTENVVIAKKVFDTFNLAVTTPEAKEVPGFVSMMTRDDGDVMRRLLRTFVQTVDAVNITYLMYGGTLLGSYRHHGIIPWDDDVDLMVDVAKMSRLRRAVASLGSAFHLHIAHYRWKFYSNESKPIKGCSWHYPFLDISFYAQSAQVVFDYDPRYAGQFKYKKSVVFPLCKRPFWGMSLNAPRDTLGFLVQNYNLDICASNTYNHKMEHRIHDTKALNIKCDQLWNRFPFVFRSSSSKGTTETLKVGSTVISSIQLAPTEMSNKTQ</sequence>
<accession>A0AAD9UGP6</accession>
<dbReference type="Proteomes" id="UP001209878">
    <property type="component" value="Unassembled WGS sequence"/>
</dbReference>
<name>A0AAD9UGP6_RIDPI</name>
<dbReference type="PANTHER" id="PTHR43404">
    <property type="entry name" value="LIPOPOLYSACCHARIDE CHOLINEPHOSPHOTRANSFERASE LICD"/>
    <property type="match status" value="1"/>
</dbReference>
<comment type="caution">
    <text evidence="2">The sequence shown here is derived from an EMBL/GenBank/DDBJ whole genome shotgun (WGS) entry which is preliminary data.</text>
</comment>
<evidence type="ECO:0000259" key="1">
    <source>
        <dbReference type="Pfam" id="PF04991"/>
    </source>
</evidence>
<dbReference type="GO" id="GO:0009100">
    <property type="term" value="P:glycoprotein metabolic process"/>
    <property type="evidence" value="ECO:0007669"/>
    <property type="project" value="UniProtKB-ARBA"/>
</dbReference>
<dbReference type="AlphaFoldDB" id="A0AAD9UGP6"/>
<dbReference type="PANTHER" id="PTHR43404:SF1">
    <property type="entry name" value="MNN4P"/>
    <property type="match status" value="1"/>
</dbReference>
<proteinExistence type="predicted"/>
<dbReference type="EMBL" id="JAODUO010000129">
    <property type="protein sequence ID" value="KAK2188526.1"/>
    <property type="molecule type" value="Genomic_DNA"/>
</dbReference>
<protein>
    <recommendedName>
        <fullName evidence="1">LicD/FKTN/FKRP nucleotidyltransferase domain-containing protein</fullName>
    </recommendedName>
</protein>